<evidence type="ECO:0000313" key="1">
    <source>
        <dbReference type="EMBL" id="RKG53890.1"/>
    </source>
</evidence>
<organism evidence="1 2">
    <name type="scientific">Acinetobacter cumulans</name>
    <dbReference type="NCBI Taxonomy" id="2136182"/>
    <lineage>
        <taxon>Bacteria</taxon>
        <taxon>Pseudomonadati</taxon>
        <taxon>Pseudomonadota</taxon>
        <taxon>Gammaproteobacteria</taxon>
        <taxon>Moraxellales</taxon>
        <taxon>Moraxellaceae</taxon>
        <taxon>Acinetobacter</taxon>
    </lineage>
</organism>
<dbReference type="Gene3D" id="3.40.50.1220">
    <property type="entry name" value="TPP-binding domain"/>
    <property type="match status" value="1"/>
</dbReference>
<dbReference type="InterPro" id="IPR029035">
    <property type="entry name" value="DHS-like_NAD/FAD-binding_dom"/>
</dbReference>
<name>A0A3A8GEW0_9GAMM</name>
<protein>
    <submittedName>
        <fullName evidence="1">Uncharacterized protein</fullName>
    </submittedName>
</protein>
<gene>
    <name evidence="1" type="ORF">D7V64_05615</name>
</gene>
<sequence>MNPKREELLKHLAASLKDAKEDGGAILLVGAGISVSAGIPPAQKLMKIAIENFPNYFTDEEQKLAQEDLSQLQYNDIMTKLSNVKRKELFKWFIEGNKEKGIKKAKLNFAHIAIAELLKQGYFSRILTVNFDPLVIHACYMVGMYPFPAIYDLGAMGKVNAELLHDPSIVYLNGQHVGFVQRNTTDQLEAHKETLSQIVRSTGCNKTWVVAGYSGENDPLMDALNELRPYNNWLYWLEYNEQVLQKESHQFLENDEECKTIYSCDADETFMEVAENLKCSLDFIERPHKELELYLSEINFNSLGKRGSTYQIKISEYIKILKSDQKQLSFLTIDIANILIDSFADLVEEDEKIIEICNLILKQFPDHEEALSWLAFSYHQLAYKYQTRQEYFELAFKIYEQIIQNYPQRIEDYKFYVETLFDKLRNVEEIREQKKLLDKIKTLIDKARTQHNFKDPHDELVDLNLKRIKLLNDLEPYQPQDS</sequence>
<proteinExistence type="predicted"/>
<dbReference type="RefSeq" id="WP_120367121.1">
    <property type="nucleotide sequence ID" value="NZ_RAXZ01000005.1"/>
</dbReference>
<evidence type="ECO:0000313" key="2">
    <source>
        <dbReference type="Proteomes" id="UP000281084"/>
    </source>
</evidence>
<dbReference type="EMBL" id="RAXZ01000005">
    <property type="protein sequence ID" value="RKG53890.1"/>
    <property type="molecule type" value="Genomic_DNA"/>
</dbReference>
<dbReference type="AlphaFoldDB" id="A0A3A8GEW0"/>
<reference evidence="1 2" key="1">
    <citation type="submission" date="2018-09" db="EMBL/GenBank/DDBJ databases">
        <title>The draft genome of Acinetobacter spp. strains.</title>
        <authorList>
            <person name="Qin J."/>
            <person name="Feng Y."/>
            <person name="Zong Z."/>
        </authorList>
    </citation>
    <scope>NUCLEOTIDE SEQUENCE [LARGE SCALE GENOMIC DNA]</scope>
    <source>
        <strain evidence="1 2">WCHAc060002</strain>
    </source>
</reference>
<dbReference type="SUPFAM" id="SSF52467">
    <property type="entry name" value="DHS-like NAD/FAD-binding domain"/>
    <property type="match status" value="1"/>
</dbReference>
<accession>A0A3A8GEW0</accession>
<dbReference type="Gene3D" id="1.25.40.10">
    <property type="entry name" value="Tetratricopeptide repeat domain"/>
    <property type="match status" value="1"/>
</dbReference>
<dbReference type="Proteomes" id="UP000281084">
    <property type="component" value="Unassembled WGS sequence"/>
</dbReference>
<dbReference type="InterPro" id="IPR011990">
    <property type="entry name" value="TPR-like_helical_dom_sf"/>
</dbReference>
<comment type="caution">
    <text evidence="1">The sequence shown here is derived from an EMBL/GenBank/DDBJ whole genome shotgun (WGS) entry which is preliminary data.</text>
</comment>